<evidence type="ECO:0000313" key="3">
    <source>
        <dbReference type="Proteomes" id="UP001597010"/>
    </source>
</evidence>
<dbReference type="RefSeq" id="WP_377117426.1">
    <property type="nucleotide sequence ID" value="NZ_JBHTHZ010000014.1"/>
</dbReference>
<dbReference type="Gene3D" id="3.30.720.120">
    <property type="match status" value="1"/>
</dbReference>
<sequence length="127" mass="14076">MPTVSFAPELVIPHGITDVSFYTHAFGAKEVRRFTNHDGSIHVVEFSIGGALFHLHEEWASDAVSPEKAGATTVIVGMFVEDVDTIVTQAETAGARVHSPPQDYDYGYRQAKVIDIFGHHWQIQQKI</sequence>
<dbReference type="InterPro" id="IPR004360">
    <property type="entry name" value="Glyas_Fos-R_dOase_dom"/>
</dbReference>
<dbReference type="Proteomes" id="UP001597010">
    <property type="component" value="Unassembled WGS sequence"/>
</dbReference>
<dbReference type="Pfam" id="PF00903">
    <property type="entry name" value="Glyoxalase"/>
    <property type="match status" value="1"/>
</dbReference>
<accession>A0ABW3AY19</accession>
<name>A0ABW3AY19_9SPHI</name>
<keyword evidence="3" id="KW-1185">Reference proteome</keyword>
<dbReference type="PANTHER" id="PTHR34109">
    <property type="entry name" value="BNAUNNG04460D PROTEIN-RELATED"/>
    <property type="match status" value="1"/>
</dbReference>
<comment type="caution">
    <text evidence="2">The sequence shown here is derived from an EMBL/GenBank/DDBJ whole genome shotgun (WGS) entry which is preliminary data.</text>
</comment>
<evidence type="ECO:0000259" key="1">
    <source>
        <dbReference type="PROSITE" id="PS51819"/>
    </source>
</evidence>
<dbReference type="Gene3D" id="3.30.720.110">
    <property type="match status" value="1"/>
</dbReference>
<dbReference type="SUPFAM" id="SSF54593">
    <property type="entry name" value="Glyoxalase/Bleomycin resistance protein/Dihydroxybiphenyl dioxygenase"/>
    <property type="match status" value="1"/>
</dbReference>
<dbReference type="PROSITE" id="PS51819">
    <property type="entry name" value="VOC"/>
    <property type="match status" value="1"/>
</dbReference>
<proteinExistence type="predicted"/>
<gene>
    <name evidence="2" type="ORF">ACFQZX_16525</name>
</gene>
<feature type="domain" description="VOC" evidence="1">
    <location>
        <begin position="3"/>
        <end position="126"/>
    </location>
</feature>
<dbReference type="PANTHER" id="PTHR34109:SF1">
    <property type="entry name" value="VOC DOMAIN-CONTAINING PROTEIN"/>
    <property type="match status" value="1"/>
</dbReference>
<dbReference type="InterPro" id="IPR037523">
    <property type="entry name" value="VOC_core"/>
</dbReference>
<reference evidence="3" key="1">
    <citation type="journal article" date="2019" name="Int. J. Syst. Evol. Microbiol.">
        <title>The Global Catalogue of Microorganisms (GCM) 10K type strain sequencing project: providing services to taxonomists for standard genome sequencing and annotation.</title>
        <authorList>
            <consortium name="The Broad Institute Genomics Platform"/>
            <consortium name="The Broad Institute Genome Sequencing Center for Infectious Disease"/>
            <person name="Wu L."/>
            <person name="Ma J."/>
        </authorList>
    </citation>
    <scope>NUCLEOTIDE SEQUENCE [LARGE SCALE GENOMIC DNA]</scope>
    <source>
        <strain evidence="3">CCUG 61484</strain>
    </source>
</reference>
<organism evidence="2 3">
    <name type="scientific">Mucilaginibacter litoreus</name>
    <dbReference type="NCBI Taxonomy" id="1048221"/>
    <lineage>
        <taxon>Bacteria</taxon>
        <taxon>Pseudomonadati</taxon>
        <taxon>Bacteroidota</taxon>
        <taxon>Sphingobacteriia</taxon>
        <taxon>Sphingobacteriales</taxon>
        <taxon>Sphingobacteriaceae</taxon>
        <taxon>Mucilaginibacter</taxon>
    </lineage>
</organism>
<dbReference type="EMBL" id="JBHTHZ010000014">
    <property type="protein sequence ID" value="MFD0795229.1"/>
    <property type="molecule type" value="Genomic_DNA"/>
</dbReference>
<evidence type="ECO:0000313" key="2">
    <source>
        <dbReference type="EMBL" id="MFD0795229.1"/>
    </source>
</evidence>
<dbReference type="InterPro" id="IPR029068">
    <property type="entry name" value="Glyas_Bleomycin-R_OHBP_Dase"/>
</dbReference>
<protein>
    <submittedName>
        <fullName evidence="2">VOC family protein</fullName>
    </submittedName>
</protein>